<evidence type="ECO:0000313" key="1">
    <source>
        <dbReference type="EMBL" id="GAA2202490.1"/>
    </source>
</evidence>
<keyword evidence="2" id="KW-1185">Reference proteome</keyword>
<dbReference type="Proteomes" id="UP001500432">
    <property type="component" value="Unassembled WGS sequence"/>
</dbReference>
<evidence type="ECO:0000313" key="2">
    <source>
        <dbReference type="Proteomes" id="UP001500432"/>
    </source>
</evidence>
<dbReference type="RefSeq" id="WP_344300690.1">
    <property type="nucleotide sequence ID" value="NZ_BAAAQW010000010.1"/>
</dbReference>
<gene>
    <name evidence="1" type="ORF">GCM10009849_31140</name>
</gene>
<comment type="caution">
    <text evidence="1">The sequence shown here is derived from an EMBL/GenBank/DDBJ whole genome shotgun (WGS) entry which is preliminary data.</text>
</comment>
<reference evidence="1 2" key="1">
    <citation type="journal article" date="2019" name="Int. J. Syst. Evol. Microbiol.">
        <title>The Global Catalogue of Microorganisms (GCM) 10K type strain sequencing project: providing services to taxonomists for standard genome sequencing and annotation.</title>
        <authorList>
            <consortium name="The Broad Institute Genomics Platform"/>
            <consortium name="The Broad Institute Genome Sequencing Center for Infectious Disease"/>
            <person name="Wu L."/>
            <person name="Ma J."/>
        </authorList>
    </citation>
    <scope>NUCLEOTIDE SEQUENCE [LARGE SCALE GENOMIC DNA]</scope>
    <source>
        <strain evidence="1 2">JCM 16034</strain>
    </source>
</reference>
<name>A0ABN3C1F5_9MICC</name>
<sequence>MTSAGVCAAEARDVVDHQDTDPRIELEHLPLTLAPVVVAHDGAALQLPLDDARALAAAEREGVNLKATAREAQACGEQPVASGMGRAV</sequence>
<organism evidence="1 2">
    <name type="scientific">Sinomonas flava</name>
    <dbReference type="NCBI Taxonomy" id="496857"/>
    <lineage>
        <taxon>Bacteria</taxon>
        <taxon>Bacillati</taxon>
        <taxon>Actinomycetota</taxon>
        <taxon>Actinomycetes</taxon>
        <taxon>Micrococcales</taxon>
        <taxon>Micrococcaceae</taxon>
        <taxon>Sinomonas</taxon>
    </lineage>
</organism>
<accession>A0ABN3C1F5</accession>
<dbReference type="EMBL" id="BAAAQW010000010">
    <property type="protein sequence ID" value="GAA2202490.1"/>
    <property type="molecule type" value="Genomic_DNA"/>
</dbReference>
<protein>
    <submittedName>
        <fullName evidence="1">Uncharacterized protein</fullName>
    </submittedName>
</protein>
<proteinExistence type="predicted"/>